<gene>
    <name evidence="3" type="ORF">SSLN_LOCUS11811</name>
</gene>
<feature type="signal peptide" evidence="2">
    <location>
        <begin position="1"/>
        <end position="20"/>
    </location>
</feature>
<evidence type="ECO:0000313" key="4">
    <source>
        <dbReference type="Proteomes" id="UP000275846"/>
    </source>
</evidence>
<evidence type="ECO:0000256" key="1">
    <source>
        <dbReference type="SAM" id="MobiDB-lite"/>
    </source>
</evidence>
<dbReference type="WBParaSite" id="SSLN_0001226101-mRNA-1">
    <property type="protein sequence ID" value="SSLN_0001226101-mRNA-1"/>
    <property type="gene ID" value="SSLN_0001226101"/>
</dbReference>
<proteinExistence type="predicted"/>
<protein>
    <submittedName>
        <fullName evidence="3 5">Uncharacterized protein</fullName>
    </submittedName>
</protein>
<feature type="chain" id="PRO_5043141427" evidence="2">
    <location>
        <begin position="21"/>
        <end position="77"/>
    </location>
</feature>
<sequence length="77" mass="8843">MRTWILGILLVLALAVCLEAKKDEESLASITAVEPKDNKSPKRRRYKNKHDSQRRGNGNGHKRGKEIPRMTFLFQPV</sequence>
<evidence type="ECO:0000256" key="2">
    <source>
        <dbReference type="SAM" id="SignalP"/>
    </source>
</evidence>
<feature type="region of interest" description="Disordered" evidence="1">
    <location>
        <begin position="32"/>
        <end position="67"/>
    </location>
</feature>
<evidence type="ECO:0000313" key="5">
    <source>
        <dbReference type="WBParaSite" id="SSLN_0001226101-mRNA-1"/>
    </source>
</evidence>
<organism evidence="5">
    <name type="scientific">Schistocephalus solidus</name>
    <name type="common">Tapeworm</name>
    <dbReference type="NCBI Taxonomy" id="70667"/>
    <lineage>
        <taxon>Eukaryota</taxon>
        <taxon>Metazoa</taxon>
        <taxon>Spiralia</taxon>
        <taxon>Lophotrochozoa</taxon>
        <taxon>Platyhelminthes</taxon>
        <taxon>Cestoda</taxon>
        <taxon>Eucestoda</taxon>
        <taxon>Diphyllobothriidea</taxon>
        <taxon>Diphyllobothriidae</taxon>
        <taxon>Schistocephalus</taxon>
    </lineage>
</organism>
<dbReference type="AlphaFoldDB" id="A0A183T5R3"/>
<keyword evidence="4" id="KW-1185">Reference proteome</keyword>
<name>A0A183T5R3_SCHSO</name>
<keyword evidence="2" id="KW-0732">Signal</keyword>
<reference evidence="3 4" key="2">
    <citation type="submission" date="2018-11" db="EMBL/GenBank/DDBJ databases">
        <authorList>
            <consortium name="Pathogen Informatics"/>
        </authorList>
    </citation>
    <scope>NUCLEOTIDE SEQUENCE [LARGE SCALE GENOMIC DNA]</scope>
    <source>
        <strain evidence="3 4">NST_G2</strain>
    </source>
</reference>
<dbReference type="EMBL" id="UYSU01036813">
    <property type="protein sequence ID" value="VDL98196.1"/>
    <property type="molecule type" value="Genomic_DNA"/>
</dbReference>
<evidence type="ECO:0000313" key="3">
    <source>
        <dbReference type="EMBL" id="VDL98196.1"/>
    </source>
</evidence>
<accession>A0A183T5R3</accession>
<dbReference type="Proteomes" id="UP000275846">
    <property type="component" value="Unassembled WGS sequence"/>
</dbReference>
<reference evidence="5" key="1">
    <citation type="submission" date="2016-06" db="UniProtKB">
        <authorList>
            <consortium name="WormBaseParasite"/>
        </authorList>
    </citation>
    <scope>IDENTIFICATION</scope>
</reference>